<dbReference type="PROSITE" id="PS50181">
    <property type="entry name" value="FBOX"/>
    <property type="match status" value="1"/>
</dbReference>
<protein>
    <submittedName>
        <fullName evidence="2">F box protein</fullName>
    </submittedName>
</protein>
<dbReference type="InterPro" id="IPR036047">
    <property type="entry name" value="F-box-like_dom_sf"/>
</dbReference>
<evidence type="ECO:0000259" key="1">
    <source>
        <dbReference type="PROSITE" id="PS50181"/>
    </source>
</evidence>
<accession>A0AAV8CQF4</accession>
<dbReference type="FunFam" id="2.120.10.80:FF:000059">
    <property type="entry name" value="F-box only protein 6"/>
    <property type="match status" value="1"/>
</dbReference>
<dbReference type="InterPro" id="IPR011043">
    <property type="entry name" value="Gal_Oxase/kelch_b-propeller"/>
</dbReference>
<proteinExistence type="predicted"/>
<gene>
    <name evidence="2" type="ORF">LUZ62_068046</name>
</gene>
<dbReference type="Gene3D" id="2.120.10.80">
    <property type="entry name" value="Kelch-type beta propeller"/>
    <property type="match status" value="1"/>
</dbReference>
<organism evidence="2 3">
    <name type="scientific">Rhynchospora pubera</name>
    <dbReference type="NCBI Taxonomy" id="906938"/>
    <lineage>
        <taxon>Eukaryota</taxon>
        <taxon>Viridiplantae</taxon>
        <taxon>Streptophyta</taxon>
        <taxon>Embryophyta</taxon>
        <taxon>Tracheophyta</taxon>
        <taxon>Spermatophyta</taxon>
        <taxon>Magnoliopsida</taxon>
        <taxon>Liliopsida</taxon>
        <taxon>Poales</taxon>
        <taxon>Cyperaceae</taxon>
        <taxon>Cyperoideae</taxon>
        <taxon>Rhynchosporeae</taxon>
        <taxon>Rhynchospora</taxon>
    </lineage>
</organism>
<dbReference type="InterPro" id="IPR005174">
    <property type="entry name" value="KIB1-4_b-propeller"/>
</dbReference>
<dbReference type="SUPFAM" id="SSF50965">
    <property type="entry name" value="Galactose oxidase, central domain"/>
    <property type="match status" value="1"/>
</dbReference>
<evidence type="ECO:0000313" key="2">
    <source>
        <dbReference type="EMBL" id="KAJ4757671.1"/>
    </source>
</evidence>
<dbReference type="Proteomes" id="UP001140206">
    <property type="component" value="Chromosome 4"/>
</dbReference>
<dbReference type="Pfam" id="PF03478">
    <property type="entry name" value="Beta-prop_KIB1-4"/>
    <property type="match status" value="1"/>
</dbReference>
<dbReference type="PANTHER" id="PTHR31672">
    <property type="entry name" value="BNACNNG10540D PROTEIN"/>
    <property type="match status" value="1"/>
</dbReference>
<dbReference type="InterPro" id="IPR015915">
    <property type="entry name" value="Kelch-typ_b-propeller"/>
</dbReference>
<dbReference type="SMART" id="SM00256">
    <property type="entry name" value="FBOX"/>
    <property type="match status" value="1"/>
</dbReference>
<reference evidence="2" key="1">
    <citation type="submission" date="2022-08" db="EMBL/GenBank/DDBJ databases">
        <authorList>
            <person name="Marques A."/>
        </authorList>
    </citation>
    <scope>NUCLEOTIDE SEQUENCE</scope>
    <source>
        <strain evidence="2">RhyPub2mFocal</strain>
        <tissue evidence="2">Leaves</tissue>
    </source>
</reference>
<comment type="caution">
    <text evidence="2">The sequence shown here is derived from an EMBL/GenBank/DDBJ whole genome shotgun (WGS) entry which is preliminary data.</text>
</comment>
<dbReference type="Gene3D" id="1.20.1280.50">
    <property type="match status" value="1"/>
</dbReference>
<dbReference type="PANTHER" id="PTHR31672:SF12">
    <property type="entry name" value="F-BOX DOMAIN-CONTAINING PROTEIN"/>
    <property type="match status" value="1"/>
</dbReference>
<dbReference type="Pfam" id="PF00646">
    <property type="entry name" value="F-box"/>
    <property type="match status" value="1"/>
</dbReference>
<dbReference type="SUPFAM" id="SSF81383">
    <property type="entry name" value="F-box domain"/>
    <property type="match status" value="1"/>
</dbReference>
<dbReference type="InterPro" id="IPR050796">
    <property type="entry name" value="SCF_F-box_component"/>
</dbReference>
<dbReference type="AlphaFoldDB" id="A0AAV8CQF4"/>
<dbReference type="EMBL" id="JAMFTS010000004">
    <property type="protein sequence ID" value="KAJ4757671.1"/>
    <property type="molecule type" value="Genomic_DNA"/>
</dbReference>
<dbReference type="InterPro" id="IPR001810">
    <property type="entry name" value="F-box_dom"/>
</dbReference>
<name>A0AAV8CQF4_9POAL</name>
<sequence>MAEEEVEEVEEAAAAALRRLVGQIQELCDLYGSPPFFSLHQFQPTLDPRWYSSDFKSNSSTKNHLPLQMDSESESKANSKSSIFMLEGGEEEDISNTTICKRLRRNKESESNFQMAIQSELMEAEIWKKLPEDLFEPVLARLSVPAIFRFHSVCSQWRGILTSKTFHEQFLRVPKSYPWFYTVTHEDPTHGAMYDPSAQKWHRPTIPFLTENGNQNKIRSGSGIVFPVASAGGLVCFLDLSHTHIYACNPLTSSYRELPPTNVPFWSRVSVVMVNSSTGYKIMWLGCSGKYEIYDSSMNKWSRPVPVPPSITVPLSLNFRSKAVSIGTTLYFMRGQPDGILTYEMSTGTWKQYAIPLPMSFTDCTLAESQGRVLLVGLLTKNCANCVGVWELQRMTLLWKEVDRMPSELCLEFYGNSLRMSCMGNHGGLVFLSLRSRQVNRLLCYDAAMREWRKVPECLIGLSSQTDKGSWISCGTAFDPCPGAMA</sequence>
<evidence type="ECO:0000313" key="3">
    <source>
        <dbReference type="Proteomes" id="UP001140206"/>
    </source>
</evidence>
<feature type="domain" description="F-box" evidence="1">
    <location>
        <begin position="124"/>
        <end position="173"/>
    </location>
</feature>
<keyword evidence="3" id="KW-1185">Reference proteome</keyword>